<dbReference type="GO" id="GO:0035861">
    <property type="term" value="C:site of double-strand break"/>
    <property type="evidence" value="ECO:0007669"/>
    <property type="project" value="TreeGrafter"/>
</dbReference>
<dbReference type="GO" id="GO:0000793">
    <property type="term" value="C:condensed chromosome"/>
    <property type="evidence" value="ECO:0007669"/>
    <property type="project" value="TreeGrafter"/>
</dbReference>
<organism evidence="1 2">
    <name type="scientific">Trichuris muris</name>
    <name type="common">Mouse whipworm</name>
    <dbReference type="NCBI Taxonomy" id="70415"/>
    <lineage>
        <taxon>Eukaryota</taxon>
        <taxon>Metazoa</taxon>
        <taxon>Ecdysozoa</taxon>
        <taxon>Nematoda</taxon>
        <taxon>Enoplea</taxon>
        <taxon>Dorylaimia</taxon>
        <taxon>Trichinellida</taxon>
        <taxon>Trichuridae</taxon>
        <taxon>Trichuris</taxon>
    </lineage>
</organism>
<dbReference type="GO" id="GO:0003690">
    <property type="term" value="F:double-stranded DNA binding"/>
    <property type="evidence" value="ECO:0007669"/>
    <property type="project" value="TreeGrafter"/>
</dbReference>
<reference evidence="2" key="1">
    <citation type="submission" date="2019-12" db="UniProtKB">
        <authorList>
            <consortium name="WormBaseParasite"/>
        </authorList>
    </citation>
    <scope>IDENTIFICATION</scope>
</reference>
<protein>
    <submittedName>
        <fullName evidence="2">Histone-lysine N-methyltransferase SETMAR</fullName>
    </submittedName>
</protein>
<dbReference type="InterPro" id="IPR036397">
    <property type="entry name" value="RNaseH_sf"/>
</dbReference>
<dbReference type="GO" id="GO:0042800">
    <property type="term" value="F:histone H3K4 methyltransferase activity"/>
    <property type="evidence" value="ECO:0007669"/>
    <property type="project" value="TreeGrafter"/>
</dbReference>
<evidence type="ECO:0000313" key="2">
    <source>
        <dbReference type="WBParaSite" id="TMUE_2000010445.1"/>
    </source>
</evidence>
<dbReference type="GO" id="GO:0005634">
    <property type="term" value="C:nucleus"/>
    <property type="evidence" value="ECO:0007669"/>
    <property type="project" value="TreeGrafter"/>
</dbReference>
<keyword evidence="1" id="KW-1185">Reference proteome</keyword>
<dbReference type="GO" id="GO:0044774">
    <property type="term" value="P:mitotic DNA integrity checkpoint signaling"/>
    <property type="evidence" value="ECO:0007669"/>
    <property type="project" value="TreeGrafter"/>
</dbReference>
<accession>A0A5S6QT74</accession>
<dbReference type="WBParaSite" id="TMUE_2000010445.1">
    <property type="protein sequence ID" value="TMUE_2000010445.1"/>
    <property type="gene ID" value="WBGene00293125"/>
</dbReference>
<dbReference type="Proteomes" id="UP000046395">
    <property type="component" value="Unassembled WGS sequence"/>
</dbReference>
<dbReference type="GO" id="GO:0000729">
    <property type="term" value="P:DNA double-strand break processing"/>
    <property type="evidence" value="ECO:0007669"/>
    <property type="project" value="TreeGrafter"/>
</dbReference>
<dbReference type="AlphaFoldDB" id="A0A5S6QT74"/>
<dbReference type="STRING" id="70415.A0A5S6QT74"/>
<dbReference type="GO" id="GO:0015074">
    <property type="term" value="P:DNA integration"/>
    <property type="evidence" value="ECO:0007669"/>
    <property type="project" value="TreeGrafter"/>
</dbReference>
<name>A0A5S6QT74_TRIMR</name>
<dbReference type="GO" id="GO:0003697">
    <property type="term" value="F:single-stranded DNA binding"/>
    <property type="evidence" value="ECO:0007669"/>
    <property type="project" value="TreeGrafter"/>
</dbReference>
<dbReference type="GO" id="GO:0031297">
    <property type="term" value="P:replication fork processing"/>
    <property type="evidence" value="ECO:0007669"/>
    <property type="project" value="TreeGrafter"/>
</dbReference>
<proteinExistence type="predicted"/>
<dbReference type="Gene3D" id="3.30.420.10">
    <property type="entry name" value="Ribonuclease H-like superfamily/Ribonuclease H"/>
    <property type="match status" value="1"/>
</dbReference>
<dbReference type="GO" id="GO:0000014">
    <property type="term" value="F:single-stranded DNA endodeoxyribonuclease activity"/>
    <property type="evidence" value="ECO:0007669"/>
    <property type="project" value="TreeGrafter"/>
</dbReference>
<evidence type="ECO:0000313" key="1">
    <source>
        <dbReference type="Proteomes" id="UP000046395"/>
    </source>
</evidence>
<sequence>MTIEELYHLSYETLPHPPYSPDLSPTDYHIFKHLDHFLNGKQLMNQEKAKTAFEEFIASKTPAFYATGINAIR</sequence>
<dbReference type="GO" id="GO:0044547">
    <property type="term" value="F:DNA topoisomerase binding"/>
    <property type="evidence" value="ECO:0007669"/>
    <property type="project" value="TreeGrafter"/>
</dbReference>
<dbReference type="PANTHER" id="PTHR46060">
    <property type="entry name" value="MARINER MOS1 TRANSPOSASE-LIKE PROTEIN"/>
    <property type="match status" value="1"/>
</dbReference>
<dbReference type="GO" id="GO:0046975">
    <property type="term" value="F:histone H3K36 methyltransferase activity"/>
    <property type="evidence" value="ECO:0007669"/>
    <property type="project" value="TreeGrafter"/>
</dbReference>
<dbReference type="PANTHER" id="PTHR46060:SF2">
    <property type="entry name" value="HISTONE-LYSINE N-METHYLTRANSFERASE SETMAR"/>
    <property type="match status" value="1"/>
</dbReference>
<dbReference type="InterPro" id="IPR052709">
    <property type="entry name" value="Transposase-MT_Hybrid"/>
</dbReference>
<dbReference type="GO" id="GO:0006303">
    <property type="term" value="P:double-strand break repair via nonhomologous end joining"/>
    <property type="evidence" value="ECO:0007669"/>
    <property type="project" value="TreeGrafter"/>
</dbReference>